<dbReference type="EMBL" id="WVUH01000271">
    <property type="protein sequence ID" value="MBO4209173.1"/>
    <property type="molecule type" value="Genomic_DNA"/>
</dbReference>
<proteinExistence type="predicted"/>
<keyword evidence="2" id="KW-1185">Reference proteome</keyword>
<comment type="caution">
    <text evidence="1">The sequence shown here is derived from an EMBL/GenBank/DDBJ whole genome shotgun (WGS) entry which is preliminary data.</text>
</comment>
<reference evidence="1 2" key="1">
    <citation type="submission" date="2019-12" db="EMBL/GenBank/DDBJ databases">
        <title>Whole genome sequencing of endophytic Actinobacterium Micromonospora sp. MPMI6T.</title>
        <authorList>
            <person name="Evv R."/>
            <person name="Podile A.R."/>
        </authorList>
    </citation>
    <scope>NUCLEOTIDE SEQUENCE [LARGE SCALE GENOMIC DNA]</scope>
    <source>
        <strain evidence="1 2">MPMI6</strain>
    </source>
</reference>
<sequence>MSTDSGWSDYLSTETTAVDHRRRQLRRRQRVRHDGRVVPRRRRGRERLQERTRRTRDLASSIGAVITPYVLAGRLVQMNSRNPAVRLSPLSGVDADETAVTFCQRCGDRRSETALRTCPPAGSTSVRC</sequence>
<dbReference type="Proteomes" id="UP000823521">
    <property type="component" value="Unassembled WGS sequence"/>
</dbReference>
<organism evidence="1 2">
    <name type="scientific">Micromonospora echinofusca</name>
    <dbReference type="NCBI Taxonomy" id="47858"/>
    <lineage>
        <taxon>Bacteria</taxon>
        <taxon>Bacillati</taxon>
        <taxon>Actinomycetota</taxon>
        <taxon>Actinomycetes</taxon>
        <taxon>Micromonosporales</taxon>
        <taxon>Micromonosporaceae</taxon>
        <taxon>Micromonospora</taxon>
    </lineage>
</organism>
<name>A0ABS3VXK5_MICEH</name>
<gene>
    <name evidence="1" type="ORF">GSF22_24710</name>
</gene>
<accession>A0ABS3VXK5</accession>
<evidence type="ECO:0000313" key="2">
    <source>
        <dbReference type="Proteomes" id="UP000823521"/>
    </source>
</evidence>
<evidence type="ECO:0000313" key="1">
    <source>
        <dbReference type="EMBL" id="MBO4209173.1"/>
    </source>
</evidence>
<protein>
    <submittedName>
        <fullName evidence="1">Uncharacterized protein</fullName>
    </submittedName>
</protein>
<dbReference type="RefSeq" id="WP_208816146.1">
    <property type="nucleotide sequence ID" value="NZ_WVUH01000271.1"/>
</dbReference>